<name>A0ABX2B079_9BACT</name>
<gene>
    <name evidence="2" type="ORF">HPS54_04865</name>
</gene>
<keyword evidence="1" id="KW-0812">Transmembrane</keyword>
<comment type="caution">
    <text evidence="2">The sequence shown here is derived from an EMBL/GenBank/DDBJ whole genome shotgun (WGS) entry which is preliminary data.</text>
</comment>
<dbReference type="Proteomes" id="UP000820977">
    <property type="component" value="Unassembled WGS sequence"/>
</dbReference>
<evidence type="ECO:0000256" key="1">
    <source>
        <dbReference type="SAM" id="Phobius"/>
    </source>
</evidence>
<dbReference type="EMBL" id="JABKKJ010000005">
    <property type="protein sequence ID" value="NPE24852.1"/>
    <property type="molecule type" value="Genomic_DNA"/>
</dbReference>
<protein>
    <submittedName>
        <fullName evidence="2">Uncharacterized protein</fullName>
    </submittedName>
</protein>
<keyword evidence="1" id="KW-0472">Membrane</keyword>
<keyword evidence="3" id="KW-1185">Reference proteome</keyword>
<proteinExistence type="predicted"/>
<feature type="transmembrane region" description="Helical" evidence="1">
    <location>
        <begin position="78"/>
        <end position="104"/>
    </location>
</feature>
<keyword evidence="1" id="KW-1133">Transmembrane helix</keyword>
<sequence length="194" mass="22245">MATEKVKKYANNGTFIKYIPRLYVCISEWRLLNTISHKTGQSTDRFDIAYMRYTSLNICHVGDIEFMNINKIKAMKKIIVRSIVTVICGTAVIAMLIWLVMLLWNAIVPELTGWEEIDFWQCAGLCVLFRLITGHIGVSFGTDDKSEAGCEDGFENDGSMEKPWNKVTRKSKKFWKDCEVDVILETNDNVESKK</sequence>
<evidence type="ECO:0000313" key="3">
    <source>
        <dbReference type="Proteomes" id="UP000820977"/>
    </source>
</evidence>
<evidence type="ECO:0000313" key="2">
    <source>
        <dbReference type="EMBL" id="NPE24852.1"/>
    </source>
</evidence>
<dbReference type="RefSeq" id="WP_172344339.1">
    <property type="nucleotide sequence ID" value="NZ_CATEIB010000007.1"/>
</dbReference>
<accession>A0ABX2B079</accession>
<organism evidence="2 3">
    <name type="scientific">Xylanibacter caecicola</name>
    <dbReference type="NCBI Taxonomy" id="2736294"/>
    <lineage>
        <taxon>Bacteria</taxon>
        <taxon>Pseudomonadati</taxon>
        <taxon>Bacteroidota</taxon>
        <taxon>Bacteroidia</taxon>
        <taxon>Bacteroidales</taxon>
        <taxon>Prevotellaceae</taxon>
        <taxon>Xylanibacter</taxon>
    </lineage>
</organism>
<reference evidence="2 3" key="1">
    <citation type="submission" date="2020-05" db="EMBL/GenBank/DDBJ databases">
        <title>Distinct polysaccharide utilization as determinants for interspecies competition between intestinal Prevotella spp.</title>
        <authorList>
            <person name="Galvez E.J.C."/>
            <person name="Iljazovic A."/>
            <person name="Strowig T."/>
        </authorList>
    </citation>
    <scope>NUCLEOTIDE SEQUENCE [LARGE SCALE GENOMIC DNA]</scope>
    <source>
        <strain evidence="2 3">PCHR</strain>
    </source>
</reference>